<organism evidence="1 2">
    <name type="scientific">Roseimaritima ulvae</name>
    <dbReference type="NCBI Taxonomy" id="980254"/>
    <lineage>
        <taxon>Bacteria</taxon>
        <taxon>Pseudomonadati</taxon>
        <taxon>Planctomycetota</taxon>
        <taxon>Planctomycetia</taxon>
        <taxon>Pirellulales</taxon>
        <taxon>Pirellulaceae</taxon>
        <taxon>Roseimaritima</taxon>
    </lineage>
</organism>
<sequence>MALVSSAWHMYRVLMISEHVFPRSTTFCCQPTIDGCNIDNWPENAAFRNLVANELRYIAKLIEGKVQLPRRFRSESPEA</sequence>
<dbReference type="AlphaFoldDB" id="A0A5B9QW68"/>
<dbReference type="EMBL" id="CP042914">
    <property type="protein sequence ID" value="QEG38193.1"/>
    <property type="molecule type" value="Genomic_DNA"/>
</dbReference>
<evidence type="ECO:0000313" key="2">
    <source>
        <dbReference type="Proteomes" id="UP000325286"/>
    </source>
</evidence>
<reference evidence="1 2" key="1">
    <citation type="submission" date="2019-08" db="EMBL/GenBank/DDBJ databases">
        <title>Deep-cultivation of Planctomycetes and their phenomic and genomic characterization uncovers novel biology.</title>
        <authorList>
            <person name="Wiegand S."/>
            <person name="Jogler M."/>
            <person name="Boedeker C."/>
            <person name="Pinto D."/>
            <person name="Vollmers J."/>
            <person name="Rivas-Marin E."/>
            <person name="Kohn T."/>
            <person name="Peeters S.H."/>
            <person name="Heuer A."/>
            <person name="Rast P."/>
            <person name="Oberbeckmann S."/>
            <person name="Bunk B."/>
            <person name="Jeske O."/>
            <person name="Meyerdierks A."/>
            <person name="Storesund J.E."/>
            <person name="Kallscheuer N."/>
            <person name="Luecker S."/>
            <person name="Lage O.M."/>
            <person name="Pohl T."/>
            <person name="Merkel B.J."/>
            <person name="Hornburger P."/>
            <person name="Mueller R.-W."/>
            <person name="Bruemmer F."/>
            <person name="Labrenz M."/>
            <person name="Spormann A.M."/>
            <person name="Op den Camp H."/>
            <person name="Overmann J."/>
            <person name="Amann R."/>
            <person name="Jetten M.S.M."/>
            <person name="Mascher T."/>
            <person name="Medema M.H."/>
            <person name="Devos D.P."/>
            <person name="Kaster A.-K."/>
            <person name="Ovreas L."/>
            <person name="Rohde M."/>
            <person name="Galperin M.Y."/>
            <person name="Jogler C."/>
        </authorList>
    </citation>
    <scope>NUCLEOTIDE SEQUENCE [LARGE SCALE GENOMIC DNA]</scope>
    <source>
        <strain evidence="1 2">UC8</strain>
    </source>
</reference>
<keyword evidence="2" id="KW-1185">Reference proteome</keyword>
<protein>
    <recommendedName>
        <fullName evidence="3">DUF218 domain-containing protein</fullName>
    </recommendedName>
</protein>
<evidence type="ECO:0000313" key="1">
    <source>
        <dbReference type="EMBL" id="QEG38193.1"/>
    </source>
</evidence>
<gene>
    <name evidence="1" type="ORF">UC8_01460</name>
</gene>
<evidence type="ECO:0008006" key="3">
    <source>
        <dbReference type="Google" id="ProtNLM"/>
    </source>
</evidence>
<proteinExistence type="predicted"/>
<accession>A0A5B9QW68</accession>
<dbReference type="KEGG" id="rul:UC8_01460"/>
<dbReference type="Proteomes" id="UP000325286">
    <property type="component" value="Chromosome"/>
</dbReference>
<name>A0A5B9QW68_9BACT</name>